<accession>A0A8H6YGM9</accession>
<dbReference type="Proteomes" id="UP000623467">
    <property type="component" value="Unassembled WGS sequence"/>
</dbReference>
<reference evidence="2" key="1">
    <citation type="submission" date="2020-05" db="EMBL/GenBank/DDBJ databases">
        <title>Mycena genomes resolve the evolution of fungal bioluminescence.</title>
        <authorList>
            <person name="Tsai I.J."/>
        </authorList>
    </citation>
    <scope>NUCLEOTIDE SEQUENCE</scope>
    <source>
        <strain evidence="2">160909Yilan</strain>
    </source>
</reference>
<evidence type="ECO:0000313" key="2">
    <source>
        <dbReference type="EMBL" id="KAF7358634.1"/>
    </source>
</evidence>
<protein>
    <submittedName>
        <fullName evidence="2">CCHC-type domain-containing protein</fullName>
    </submittedName>
</protein>
<dbReference type="Gene3D" id="3.40.50.1820">
    <property type="entry name" value="alpha/beta hydrolase"/>
    <property type="match status" value="1"/>
</dbReference>
<comment type="caution">
    <text evidence="2">The sequence shown here is derived from an EMBL/GenBank/DDBJ whole genome shotgun (WGS) entry which is preliminary data.</text>
</comment>
<sequence>MHLHTCTFDPRPHYPLLLSVARYWDPSSPHLNDPTATTLIFTHATGFHKEQFEPTVQDLYNLVPVDGPKIREVWPCDPDTSQYVLEWQEYSRAIHALLAGLGTGIDVDFTKRRLVLIGHSMGAIVNVVALSYRPELEPQFLIMVDIMGLTTEAAPLIQSSLIRGSTNRRDIWPSRAEVYRLLKTRPFWRMWDDRVLRIFVRTHQRRAAYLTKKTAEEFLDVAGNTEDTLQDYDSLDELPTGGESLFDQEFTFEYDSDESFNLRVLLRPVTPEFTSIMAQANPGAPAGTGVASFKVPRPWETNVPKFVTEDKDDLRDFMEQVEDIITLGQITDDDEKKRLLTSYLPARKREIIRPERRTLDFKKAVLKAYPEVKEDLDGTLEELERLCRENKGIKRAEEGRLKRFGMRFSALVRKLRQPPAIILNKEACKRYLDTLDRGFAETLRMAINTRNLIKEDLPQAAANVPPPAGTVDYRKEDPIQLEELVKMAERLANKGTESTWDEPDEVEIKRSDKFPIIKVERRDERLEEINGEISSLRDALAVSQRQAKWRNAKSI</sequence>
<evidence type="ECO:0000256" key="1">
    <source>
        <dbReference type="SAM" id="Coils"/>
    </source>
</evidence>
<keyword evidence="3" id="KW-1185">Reference proteome</keyword>
<feature type="coiled-coil region" evidence="1">
    <location>
        <begin position="519"/>
        <end position="546"/>
    </location>
</feature>
<proteinExistence type="predicted"/>
<dbReference type="AlphaFoldDB" id="A0A8H6YGM9"/>
<dbReference type="InterPro" id="IPR029058">
    <property type="entry name" value="AB_hydrolase_fold"/>
</dbReference>
<gene>
    <name evidence="2" type="ORF">MSAN_01202100</name>
</gene>
<dbReference type="EMBL" id="JACAZH010000009">
    <property type="protein sequence ID" value="KAF7358634.1"/>
    <property type="molecule type" value="Genomic_DNA"/>
</dbReference>
<dbReference type="OrthoDB" id="2962718at2759"/>
<dbReference type="SUPFAM" id="SSF53474">
    <property type="entry name" value="alpha/beta-Hydrolases"/>
    <property type="match status" value="1"/>
</dbReference>
<evidence type="ECO:0000313" key="3">
    <source>
        <dbReference type="Proteomes" id="UP000623467"/>
    </source>
</evidence>
<organism evidence="2 3">
    <name type="scientific">Mycena sanguinolenta</name>
    <dbReference type="NCBI Taxonomy" id="230812"/>
    <lineage>
        <taxon>Eukaryota</taxon>
        <taxon>Fungi</taxon>
        <taxon>Dikarya</taxon>
        <taxon>Basidiomycota</taxon>
        <taxon>Agaricomycotina</taxon>
        <taxon>Agaricomycetes</taxon>
        <taxon>Agaricomycetidae</taxon>
        <taxon>Agaricales</taxon>
        <taxon>Marasmiineae</taxon>
        <taxon>Mycenaceae</taxon>
        <taxon>Mycena</taxon>
    </lineage>
</organism>
<keyword evidence="1" id="KW-0175">Coiled coil</keyword>
<name>A0A8H6YGM9_9AGAR</name>